<accession>A0A6N2V3M8</accession>
<gene>
    <name evidence="1" type="ORF">BGLFYP119_02468</name>
</gene>
<proteinExistence type="predicted"/>
<sequence length="29" mass="3448">MEMMKSMVGCGKIRDGFHVEKETSNYYYI</sequence>
<evidence type="ECO:0000313" key="1">
    <source>
        <dbReference type="EMBL" id="VYT25305.1"/>
    </source>
</evidence>
<name>A0A6N2V3M8_9FIRM</name>
<dbReference type="EMBL" id="CACRST010000024">
    <property type="protein sequence ID" value="VYT25305.1"/>
    <property type="molecule type" value="Genomic_DNA"/>
</dbReference>
<dbReference type="AlphaFoldDB" id="A0A6N2V3M8"/>
<reference evidence="1" key="1">
    <citation type="submission" date="2019-11" db="EMBL/GenBank/DDBJ databases">
        <authorList>
            <person name="Feng L."/>
        </authorList>
    </citation>
    <scope>NUCLEOTIDE SEQUENCE</scope>
    <source>
        <strain evidence="1">BgluceraseaLFYP119</strain>
    </source>
</reference>
<protein>
    <submittedName>
        <fullName evidence="1">Uncharacterized protein</fullName>
    </submittedName>
</protein>
<organism evidence="1">
    <name type="scientific">Blautia glucerasea</name>
    <dbReference type="NCBI Taxonomy" id="536633"/>
    <lineage>
        <taxon>Bacteria</taxon>
        <taxon>Bacillati</taxon>
        <taxon>Bacillota</taxon>
        <taxon>Clostridia</taxon>
        <taxon>Lachnospirales</taxon>
        <taxon>Lachnospiraceae</taxon>
        <taxon>Blautia</taxon>
    </lineage>
</organism>